<dbReference type="InterPro" id="IPR022894">
    <property type="entry name" value="Oligoribonuclease"/>
</dbReference>
<feature type="domain" description="Exonuclease" evidence="5">
    <location>
        <begin position="38"/>
        <end position="212"/>
    </location>
</feature>
<dbReference type="OrthoDB" id="270189at2759"/>
<evidence type="ECO:0000313" key="6">
    <source>
        <dbReference type="EMBL" id="KYR03044.1"/>
    </source>
</evidence>
<dbReference type="STRING" id="361077.A0A152AA08"/>
<keyword evidence="3" id="KW-0378">Hydrolase</keyword>
<dbReference type="NCBIfam" id="NF003765">
    <property type="entry name" value="PRK05359.1"/>
    <property type="match status" value="1"/>
</dbReference>
<dbReference type="FunCoup" id="A0A152AA08">
    <property type="interactions" value="821"/>
</dbReference>
<dbReference type="AlphaFoldDB" id="A0A152AA08"/>
<evidence type="ECO:0000313" key="7">
    <source>
        <dbReference type="Proteomes" id="UP000076078"/>
    </source>
</evidence>
<dbReference type="InterPro" id="IPR012337">
    <property type="entry name" value="RNaseH-like_sf"/>
</dbReference>
<keyword evidence="4 6" id="KW-0269">Exonuclease</keyword>
<dbReference type="CDD" id="cd06135">
    <property type="entry name" value="Orn"/>
    <property type="match status" value="1"/>
</dbReference>
<comment type="caution">
    <text evidence="6">The sequence shown here is derived from an EMBL/GenBank/DDBJ whole genome shotgun (WGS) entry which is preliminary data.</text>
</comment>
<organism evidence="6 7">
    <name type="scientific">Tieghemostelium lacteum</name>
    <name type="common">Slime mold</name>
    <name type="synonym">Dictyostelium lacteum</name>
    <dbReference type="NCBI Taxonomy" id="361077"/>
    <lineage>
        <taxon>Eukaryota</taxon>
        <taxon>Amoebozoa</taxon>
        <taxon>Evosea</taxon>
        <taxon>Eumycetozoa</taxon>
        <taxon>Dictyostelia</taxon>
        <taxon>Dictyosteliales</taxon>
        <taxon>Raperosteliaceae</taxon>
        <taxon>Tieghemostelium</taxon>
    </lineage>
</organism>
<sequence>MLKFIFGNYRTTSIFRNYRHYCTNNNKILDMSDNRAHRLVWVDLEMTGLDLNKDVIMEMAVIVTDENLNVIESGPNLVVKVDEDKLQSMNKWCTEHHGQSGLTQRCRDSKITTQEAEKIMVEFIQKHTDKGLAPLCGNSVHEDKKFLNKEMPLFSDWLHYRIVDVSTIKELSRRWYPNELKKAPKKQMLHRALDDIIESIEELKYYRTNVFK</sequence>
<dbReference type="SMART" id="SM00479">
    <property type="entry name" value="EXOIII"/>
    <property type="match status" value="1"/>
</dbReference>
<accession>A0A152AA08</accession>
<name>A0A152AA08_TIELA</name>
<evidence type="ECO:0000256" key="3">
    <source>
        <dbReference type="ARBA" id="ARBA00022801"/>
    </source>
</evidence>
<keyword evidence="7" id="KW-1185">Reference proteome</keyword>
<dbReference type="Gene3D" id="3.30.420.10">
    <property type="entry name" value="Ribonuclease H-like superfamily/Ribonuclease H"/>
    <property type="match status" value="1"/>
</dbReference>
<evidence type="ECO:0000256" key="4">
    <source>
        <dbReference type="ARBA" id="ARBA00022839"/>
    </source>
</evidence>
<dbReference type="InterPro" id="IPR013520">
    <property type="entry name" value="Ribonucl_H"/>
</dbReference>
<dbReference type="EMBL" id="LODT01000001">
    <property type="protein sequence ID" value="KYR03044.1"/>
    <property type="molecule type" value="Genomic_DNA"/>
</dbReference>
<dbReference type="PANTHER" id="PTHR11046">
    <property type="entry name" value="OLIGORIBONUCLEASE, MITOCHONDRIAL"/>
    <property type="match status" value="1"/>
</dbReference>
<comment type="similarity">
    <text evidence="1">Belongs to the oligoribonuclease family.</text>
</comment>
<dbReference type="InParanoid" id="A0A152AA08"/>
<dbReference type="SUPFAM" id="SSF53098">
    <property type="entry name" value="Ribonuclease H-like"/>
    <property type="match status" value="1"/>
</dbReference>
<evidence type="ECO:0000259" key="5">
    <source>
        <dbReference type="SMART" id="SM00479"/>
    </source>
</evidence>
<gene>
    <name evidence="6" type="ORF">DLAC_00535</name>
</gene>
<evidence type="ECO:0000256" key="1">
    <source>
        <dbReference type="ARBA" id="ARBA00009921"/>
    </source>
</evidence>
<evidence type="ECO:0000256" key="2">
    <source>
        <dbReference type="ARBA" id="ARBA00022722"/>
    </source>
</evidence>
<dbReference type="InterPro" id="IPR036397">
    <property type="entry name" value="RNaseH_sf"/>
</dbReference>
<dbReference type="GO" id="GO:0005739">
    <property type="term" value="C:mitochondrion"/>
    <property type="evidence" value="ECO:0007669"/>
    <property type="project" value="TreeGrafter"/>
</dbReference>
<proteinExistence type="inferred from homology"/>
<dbReference type="PANTHER" id="PTHR11046:SF0">
    <property type="entry name" value="OLIGORIBONUCLEASE, MITOCHONDRIAL"/>
    <property type="match status" value="1"/>
</dbReference>
<protein>
    <submittedName>
        <fullName evidence="6">RNA exonuclease 2</fullName>
    </submittedName>
</protein>
<keyword evidence="2" id="KW-0540">Nuclease</keyword>
<dbReference type="Proteomes" id="UP000076078">
    <property type="component" value="Unassembled WGS sequence"/>
</dbReference>
<dbReference type="GO" id="GO:0003676">
    <property type="term" value="F:nucleic acid binding"/>
    <property type="evidence" value="ECO:0007669"/>
    <property type="project" value="InterPro"/>
</dbReference>
<dbReference type="GO" id="GO:0000175">
    <property type="term" value="F:3'-5'-RNA exonuclease activity"/>
    <property type="evidence" value="ECO:0007669"/>
    <property type="project" value="InterPro"/>
</dbReference>
<reference evidence="6 7" key="1">
    <citation type="submission" date="2015-12" db="EMBL/GenBank/DDBJ databases">
        <title>Dictyostelia acquired genes for synthesis and detection of signals that induce cell-type specialization by lateral gene transfer from prokaryotes.</title>
        <authorList>
            <person name="Gloeckner G."/>
            <person name="Schaap P."/>
        </authorList>
    </citation>
    <scope>NUCLEOTIDE SEQUENCE [LARGE SCALE GENOMIC DNA]</scope>
    <source>
        <strain evidence="6 7">TK</strain>
    </source>
</reference>
<dbReference type="FunFam" id="3.30.420.10:FF:000003">
    <property type="entry name" value="Oligoribonuclease"/>
    <property type="match status" value="1"/>
</dbReference>
<dbReference type="Pfam" id="PF00929">
    <property type="entry name" value="RNase_T"/>
    <property type="match status" value="1"/>
</dbReference>
<dbReference type="OMA" id="AFFHYRN"/>